<dbReference type="EMBL" id="AP023396">
    <property type="protein sequence ID" value="BCK54309.1"/>
    <property type="molecule type" value="Genomic_DNA"/>
</dbReference>
<evidence type="ECO:0000313" key="2">
    <source>
        <dbReference type="Proteomes" id="UP000516173"/>
    </source>
</evidence>
<dbReference type="GeneID" id="80346643"/>
<reference evidence="1 2" key="1">
    <citation type="submission" date="2020-08" db="EMBL/GenBank/DDBJ databases">
        <title>Genome Sequencing of Nocardia wallacei strain FMUON74 and assembly.</title>
        <authorList>
            <person name="Toyokawa M."/>
            <person name="Uesaka K."/>
        </authorList>
    </citation>
    <scope>NUCLEOTIDE SEQUENCE [LARGE SCALE GENOMIC DNA]</scope>
    <source>
        <strain evidence="1 2">FMUON74</strain>
    </source>
</reference>
<dbReference type="Proteomes" id="UP000516173">
    <property type="component" value="Chromosome"/>
</dbReference>
<organism evidence="1 2">
    <name type="scientific">Nocardia wallacei</name>
    <dbReference type="NCBI Taxonomy" id="480035"/>
    <lineage>
        <taxon>Bacteria</taxon>
        <taxon>Bacillati</taxon>
        <taxon>Actinomycetota</taxon>
        <taxon>Actinomycetes</taxon>
        <taxon>Mycobacteriales</taxon>
        <taxon>Nocardiaceae</taxon>
        <taxon>Nocardia</taxon>
    </lineage>
</organism>
<accession>A0A7G1KK09</accession>
<evidence type="ECO:0000313" key="1">
    <source>
        <dbReference type="EMBL" id="BCK54309.1"/>
    </source>
</evidence>
<dbReference type="KEGG" id="nwl:NWFMUON74_20810"/>
<sequence>MTSDSDSRSVRLLAERAARAGYRLVHGLGGTDAWVLLDADDGVPLYSAATLDLIERWLSE</sequence>
<gene>
    <name evidence="1" type="ORF">NWFMUON74_20810</name>
</gene>
<dbReference type="AlphaFoldDB" id="A0A7G1KK09"/>
<protein>
    <submittedName>
        <fullName evidence="1">Uncharacterized protein</fullName>
    </submittedName>
</protein>
<keyword evidence="2" id="KW-1185">Reference proteome</keyword>
<name>A0A7G1KK09_9NOCA</name>
<proteinExistence type="predicted"/>
<dbReference type="RefSeq" id="WP_187687590.1">
    <property type="nucleotide sequence ID" value="NZ_AP023396.1"/>
</dbReference>